<name>A0ABS1QEX1_9FLAO</name>
<organism evidence="2 3">
    <name type="scientific">Chryseobacterium endalhagicum</name>
    <dbReference type="NCBI Taxonomy" id="2797638"/>
    <lineage>
        <taxon>Bacteria</taxon>
        <taxon>Pseudomonadati</taxon>
        <taxon>Bacteroidota</taxon>
        <taxon>Flavobacteriia</taxon>
        <taxon>Flavobacteriales</taxon>
        <taxon>Weeksellaceae</taxon>
        <taxon>Chryseobacterium group</taxon>
        <taxon>Chryseobacterium</taxon>
    </lineage>
</organism>
<gene>
    <name evidence="2" type="ORF">JET18_08485</name>
</gene>
<dbReference type="EMBL" id="JAELVM010000001">
    <property type="protein sequence ID" value="MBL1220871.1"/>
    <property type="molecule type" value="Genomic_DNA"/>
</dbReference>
<feature type="chain" id="PRO_5046935955" description="Lipocalin-like domain-containing protein" evidence="1">
    <location>
        <begin position="22"/>
        <end position="137"/>
    </location>
</feature>
<dbReference type="RefSeq" id="WP_202090175.1">
    <property type="nucleotide sequence ID" value="NZ_JAELVM010000001.1"/>
</dbReference>
<dbReference type="Proteomes" id="UP000661696">
    <property type="component" value="Unassembled WGS sequence"/>
</dbReference>
<reference evidence="2 3" key="1">
    <citation type="submission" date="2020-12" db="EMBL/GenBank/DDBJ databases">
        <title>Chryseobacterium endoalhailicus sp. nov., isolated from seed of leguminous plant.</title>
        <authorList>
            <person name="Zhang X."/>
        </authorList>
    </citation>
    <scope>NUCLEOTIDE SEQUENCE [LARGE SCALE GENOMIC DNA]</scope>
    <source>
        <strain evidence="2 3">L7</strain>
    </source>
</reference>
<protein>
    <recommendedName>
        <fullName evidence="4">Lipocalin-like domain-containing protein</fullName>
    </recommendedName>
</protein>
<feature type="signal peptide" evidence="1">
    <location>
        <begin position="1"/>
        <end position="21"/>
    </location>
</feature>
<proteinExistence type="predicted"/>
<evidence type="ECO:0000313" key="2">
    <source>
        <dbReference type="EMBL" id="MBL1220871.1"/>
    </source>
</evidence>
<sequence length="137" mass="15874">MKHLKMASAALLMLVFSQAQSQKTTFSKPDQPARCKEIRDGKFLRANYPQGIWYMTVKDNIQMEYTNNGKDYIKSTLVFVDDCNYKAIVLEKSDKNDPVKLGDVFNNEIVETQNNMIKVHTKIENGNYEIIYIKVKK</sequence>
<evidence type="ECO:0008006" key="4">
    <source>
        <dbReference type="Google" id="ProtNLM"/>
    </source>
</evidence>
<keyword evidence="1" id="KW-0732">Signal</keyword>
<accession>A0ABS1QEX1</accession>
<evidence type="ECO:0000256" key="1">
    <source>
        <dbReference type="SAM" id="SignalP"/>
    </source>
</evidence>
<comment type="caution">
    <text evidence="2">The sequence shown here is derived from an EMBL/GenBank/DDBJ whole genome shotgun (WGS) entry which is preliminary data.</text>
</comment>
<evidence type="ECO:0000313" key="3">
    <source>
        <dbReference type="Proteomes" id="UP000661696"/>
    </source>
</evidence>
<keyword evidence="3" id="KW-1185">Reference proteome</keyword>